<evidence type="ECO:0000313" key="3">
    <source>
        <dbReference type="Proteomes" id="UP001440599"/>
    </source>
</evidence>
<comment type="caution">
    <text evidence="2">The sequence shown here is derived from an EMBL/GenBank/DDBJ whole genome shotgun (WGS) entry which is preliminary data.</text>
</comment>
<protein>
    <submittedName>
        <fullName evidence="2">HPr family phosphocarrier protein</fullName>
    </submittedName>
</protein>
<evidence type="ECO:0000313" key="2">
    <source>
        <dbReference type="EMBL" id="MEQ2455889.1"/>
    </source>
</evidence>
<accession>A0ABV1EP73</accession>
<keyword evidence="3" id="KW-1185">Reference proteome</keyword>
<reference evidence="2 3" key="1">
    <citation type="submission" date="2024-03" db="EMBL/GenBank/DDBJ databases">
        <title>Human intestinal bacterial collection.</title>
        <authorList>
            <person name="Pauvert C."/>
            <person name="Hitch T.C.A."/>
            <person name="Clavel T."/>
        </authorList>
    </citation>
    <scope>NUCLEOTIDE SEQUENCE [LARGE SCALE GENOMIC DNA]</scope>
    <source>
        <strain evidence="2 3">CLA-AP-H34</strain>
    </source>
</reference>
<dbReference type="RefSeq" id="WP_349139487.1">
    <property type="nucleotide sequence ID" value="NZ_JBBMFT010000002.1"/>
</dbReference>
<dbReference type="InterPro" id="IPR035895">
    <property type="entry name" value="HPr-like_sf"/>
</dbReference>
<feature type="domain" description="HPr" evidence="1">
    <location>
        <begin position="1"/>
        <end position="81"/>
    </location>
</feature>
<dbReference type="Gene3D" id="3.30.1340.10">
    <property type="entry name" value="HPr-like"/>
    <property type="match status" value="1"/>
</dbReference>
<dbReference type="SUPFAM" id="SSF55594">
    <property type="entry name" value="HPr-like"/>
    <property type="match status" value="1"/>
</dbReference>
<proteinExistence type="predicted"/>
<dbReference type="InterPro" id="IPR000032">
    <property type="entry name" value="HPr-like"/>
</dbReference>
<dbReference type="PROSITE" id="PS51350">
    <property type="entry name" value="PTS_HPR_DOM"/>
    <property type="match status" value="1"/>
</dbReference>
<sequence length="81" mass="8948">MSAFLVSLSSIEDVRRFVNAATRCTCEVDVLSGRYVVDAKSIMGLFSLDLSQPVEVKVHGSEEERAAFEREIESLSLTHNA</sequence>
<dbReference type="EMBL" id="JBBMFT010000002">
    <property type="protein sequence ID" value="MEQ2455889.1"/>
    <property type="molecule type" value="Genomic_DNA"/>
</dbReference>
<dbReference type="Pfam" id="PF00381">
    <property type="entry name" value="PTS-HPr"/>
    <property type="match status" value="1"/>
</dbReference>
<gene>
    <name evidence="2" type="ORF">WMO45_05085</name>
</gene>
<dbReference type="Proteomes" id="UP001440599">
    <property type="component" value="Unassembled WGS sequence"/>
</dbReference>
<name>A0ABV1EP73_9FIRM</name>
<organism evidence="2 3">
    <name type="scientific">Flavonifractor hominis</name>
    <dbReference type="NCBI Taxonomy" id="3133178"/>
    <lineage>
        <taxon>Bacteria</taxon>
        <taxon>Bacillati</taxon>
        <taxon>Bacillota</taxon>
        <taxon>Clostridia</taxon>
        <taxon>Eubacteriales</taxon>
        <taxon>Oscillospiraceae</taxon>
        <taxon>Flavonifractor</taxon>
    </lineage>
</organism>
<evidence type="ECO:0000259" key="1">
    <source>
        <dbReference type="PROSITE" id="PS51350"/>
    </source>
</evidence>